<accession>A0A0F9TRS5</accession>
<feature type="domain" description="Transglutaminase-like" evidence="1">
    <location>
        <begin position="415"/>
        <end position="474"/>
    </location>
</feature>
<dbReference type="Pfam" id="PF01841">
    <property type="entry name" value="Transglut_core"/>
    <property type="match status" value="1"/>
</dbReference>
<dbReference type="InterPro" id="IPR038765">
    <property type="entry name" value="Papain-like_cys_pep_sf"/>
</dbReference>
<dbReference type="PANTHER" id="PTHR33490">
    <property type="entry name" value="BLR5614 PROTEIN-RELATED"/>
    <property type="match status" value="1"/>
</dbReference>
<evidence type="ECO:0000313" key="2">
    <source>
        <dbReference type="EMBL" id="KKN44093.1"/>
    </source>
</evidence>
<dbReference type="Gene3D" id="3.10.620.30">
    <property type="match status" value="1"/>
</dbReference>
<dbReference type="EMBL" id="LAZR01001470">
    <property type="protein sequence ID" value="KKN44093.1"/>
    <property type="molecule type" value="Genomic_DNA"/>
</dbReference>
<organism evidence="2">
    <name type="scientific">marine sediment metagenome</name>
    <dbReference type="NCBI Taxonomy" id="412755"/>
    <lineage>
        <taxon>unclassified sequences</taxon>
        <taxon>metagenomes</taxon>
        <taxon>ecological metagenomes</taxon>
    </lineage>
</organism>
<dbReference type="InterPro" id="IPR002931">
    <property type="entry name" value="Transglutaminase-like"/>
</dbReference>
<gene>
    <name evidence="2" type="ORF">LCGC14_0696520</name>
</gene>
<dbReference type="SMART" id="SM00460">
    <property type="entry name" value="TGc"/>
    <property type="match status" value="1"/>
</dbReference>
<dbReference type="AlphaFoldDB" id="A0A0F9TRS5"/>
<protein>
    <recommendedName>
        <fullName evidence="1">Transglutaminase-like domain-containing protein</fullName>
    </recommendedName>
</protein>
<reference evidence="2" key="1">
    <citation type="journal article" date="2015" name="Nature">
        <title>Complex archaea that bridge the gap between prokaryotes and eukaryotes.</title>
        <authorList>
            <person name="Spang A."/>
            <person name="Saw J.H."/>
            <person name="Jorgensen S.L."/>
            <person name="Zaremba-Niedzwiedzka K."/>
            <person name="Martijn J."/>
            <person name="Lind A.E."/>
            <person name="van Eijk R."/>
            <person name="Schleper C."/>
            <person name="Guy L."/>
            <person name="Ettema T.J."/>
        </authorList>
    </citation>
    <scope>NUCLEOTIDE SEQUENCE</scope>
</reference>
<dbReference type="SUPFAM" id="SSF54001">
    <property type="entry name" value="Cysteine proteinases"/>
    <property type="match status" value="1"/>
</dbReference>
<evidence type="ECO:0000259" key="1">
    <source>
        <dbReference type="SMART" id="SM00460"/>
    </source>
</evidence>
<name>A0A0F9TRS5_9ZZZZ</name>
<sequence>MKMKIQKLFMFFFLWIFLVFPFLGNKVKSEVQSSKIIPKSGNVFSSSESSKSGEEKISESWMGVYMGGIKVGYSHNKEFPLIINGKKLKKSLSESWMKVARLGGNSIEIATVQESIYDEQGKPLECIIRIKMSESETVTRAEIGPDKILFKSGGKIIKELPYEEEFYLEVPVEKIIEEEGLKPGNKYNFKILDFTSYSLVDFSFEVIGKEDVLILGKKMRLWHAKGETTYVIPLTVDEWIDESGNSWRSINKTSFTTLTSIRMPKEKALEVSEETFDIAFSTIIKPNVTFENPQKIQRVTFKLRGISTDKIKNFPFDDESQKIIEVGEDYVIIQTSSQIFKEEEAILFPVKDKEFRRFLKSSAFCQAEDPEIQNVAKEIVGQERNSWRASKKIAEWVEKEMTANYYVGFATAKEIIKNREGDCSEYTVLTVALCRAVGIPARAAVGIMYGRGIFAYHMWPEVFVGRWISLDSKWLAVDNKSGEYYTDATHIKLGRSLLNENIFKEMAQAISEVIGKLKLEIIDYHKDK</sequence>
<comment type="caution">
    <text evidence="2">The sequence shown here is derived from an EMBL/GenBank/DDBJ whole genome shotgun (WGS) entry which is preliminary data.</text>
</comment>
<proteinExistence type="predicted"/>